<name>A5ZWE4_9FIRM</name>
<gene>
    <name evidence="1" type="ORF">RUMOBE_03337</name>
</gene>
<dbReference type="EMBL" id="AAVO02000019">
    <property type="protein sequence ID" value="EDM86098.1"/>
    <property type="molecule type" value="Genomic_DNA"/>
</dbReference>
<reference evidence="1 2" key="1">
    <citation type="submission" date="2007-03" db="EMBL/GenBank/DDBJ databases">
        <authorList>
            <person name="Fulton L."/>
            <person name="Clifton S."/>
            <person name="Fulton B."/>
            <person name="Xu J."/>
            <person name="Minx P."/>
            <person name="Pepin K.H."/>
            <person name="Johnson M."/>
            <person name="Thiruvilangam P."/>
            <person name="Bhonagiri V."/>
            <person name="Nash W.E."/>
            <person name="Mardis E.R."/>
            <person name="Wilson R.K."/>
        </authorList>
    </citation>
    <scope>NUCLEOTIDE SEQUENCE [LARGE SCALE GENOMIC DNA]</scope>
    <source>
        <strain evidence="1 2">ATCC 29174</strain>
    </source>
</reference>
<proteinExistence type="predicted"/>
<reference evidence="1 2" key="2">
    <citation type="submission" date="2007-04" db="EMBL/GenBank/DDBJ databases">
        <title>Draft genome sequence of Ruminococcus obeum (ATCC 29174).</title>
        <authorList>
            <person name="Sudarsanam P."/>
            <person name="Ley R."/>
            <person name="Guruge J."/>
            <person name="Turnbaugh P.J."/>
            <person name="Mahowald M."/>
            <person name="Liep D."/>
            <person name="Gordon J."/>
        </authorList>
    </citation>
    <scope>NUCLEOTIDE SEQUENCE [LARGE SCALE GENOMIC DNA]</scope>
    <source>
        <strain evidence="1 2">ATCC 29174</strain>
    </source>
</reference>
<dbReference type="HOGENOM" id="CLU_3230406_0_0_9"/>
<protein>
    <submittedName>
        <fullName evidence="1">Uncharacterized protein</fullName>
    </submittedName>
</protein>
<accession>A5ZWE4</accession>
<evidence type="ECO:0000313" key="2">
    <source>
        <dbReference type="Proteomes" id="UP000006002"/>
    </source>
</evidence>
<comment type="caution">
    <text evidence="1">The sequence shown here is derived from an EMBL/GenBank/DDBJ whole genome shotgun (WGS) entry which is preliminary data.</text>
</comment>
<dbReference type="Proteomes" id="UP000006002">
    <property type="component" value="Unassembled WGS sequence"/>
</dbReference>
<organism evidence="1 2">
    <name type="scientific">Blautia obeum ATCC 29174</name>
    <dbReference type="NCBI Taxonomy" id="411459"/>
    <lineage>
        <taxon>Bacteria</taxon>
        <taxon>Bacillati</taxon>
        <taxon>Bacillota</taxon>
        <taxon>Clostridia</taxon>
        <taxon>Lachnospirales</taxon>
        <taxon>Lachnospiraceae</taxon>
        <taxon>Blautia</taxon>
    </lineage>
</organism>
<sequence length="43" mass="4771">MAHDFPSGKSSVLYLYEIVAAGKKFYILAIISNFRHSVLKGTP</sequence>
<dbReference type="AlphaFoldDB" id="A5ZWE4"/>
<evidence type="ECO:0000313" key="1">
    <source>
        <dbReference type="EMBL" id="EDM86098.1"/>
    </source>
</evidence>